<proteinExistence type="inferred from homology"/>
<gene>
    <name evidence="2 3" type="primary">rsfS</name>
    <name evidence="3" type="ORF">JCM31185_01180</name>
</gene>
<comment type="caution">
    <text evidence="3">The sequence shown here is derived from an EMBL/GenBank/DDBJ whole genome shotgun (WGS) entry which is preliminary data.</text>
</comment>
<dbReference type="Gene3D" id="3.30.460.10">
    <property type="entry name" value="Beta Polymerase, domain 2"/>
    <property type="match status" value="1"/>
</dbReference>
<dbReference type="PANTHER" id="PTHR21043">
    <property type="entry name" value="IOJAP SUPERFAMILY ORTHOLOG"/>
    <property type="match status" value="1"/>
</dbReference>
<dbReference type="PANTHER" id="PTHR21043:SF0">
    <property type="entry name" value="MITOCHONDRIAL ASSEMBLY OF RIBOSOMAL LARGE SUBUNIT PROTEIN 1"/>
    <property type="match status" value="1"/>
</dbReference>
<name>A0ABQ5JNH1_9LACO</name>
<dbReference type="EMBL" id="BQXO01000001">
    <property type="protein sequence ID" value="GKT04829.1"/>
    <property type="molecule type" value="Genomic_DNA"/>
</dbReference>
<evidence type="ECO:0000256" key="2">
    <source>
        <dbReference type="HAMAP-Rule" id="MF_01477"/>
    </source>
</evidence>
<dbReference type="HAMAP" id="MF_01477">
    <property type="entry name" value="Iojap_RsfS"/>
    <property type="match status" value="1"/>
</dbReference>
<keyword evidence="2" id="KW-0810">Translation regulation</keyword>
<evidence type="ECO:0000313" key="3">
    <source>
        <dbReference type="EMBL" id="GKT04829.1"/>
    </source>
</evidence>
<accession>A0ABQ5JNH1</accession>
<dbReference type="InterPro" id="IPR043519">
    <property type="entry name" value="NT_sf"/>
</dbReference>
<dbReference type="NCBIfam" id="TIGR00090">
    <property type="entry name" value="rsfS_iojap_ybeB"/>
    <property type="match status" value="1"/>
</dbReference>
<evidence type="ECO:0000313" key="4">
    <source>
        <dbReference type="Proteomes" id="UP001628078"/>
    </source>
</evidence>
<comment type="subcellular location">
    <subcellularLocation>
        <location evidence="2">Cytoplasm</location>
    </subcellularLocation>
</comment>
<keyword evidence="2" id="KW-0963">Cytoplasm</keyword>
<dbReference type="SUPFAM" id="SSF81301">
    <property type="entry name" value="Nucleotidyltransferase"/>
    <property type="match status" value="1"/>
</dbReference>
<keyword evidence="4" id="KW-1185">Reference proteome</keyword>
<dbReference type="Proteomes" id="UP001628078">
    <property type="component" value="Unassembled WGS sequence"/>
</dbReference>
<dbReference type="Pfam" id="PF02410">
    <property type="entry name" value="RsfS"/>
    <property type="match status" value="1"/>
</dbReference>
<keyword evidence="2" id="KW-0678">Repressor</keyword>
<protein>
    <recommendedName>
        <fullName evidence="2">Ribosomal silencing factor RsfS</fullName>
    </recommendedName>
</protein>
<sequence>MTSKEMLEIAVKAGDSKRAEDIVALDVEQVSLVADYFVLMNGGSKRQVQAIVQAVQDEEADAGVIVRRVEGKAEGTWVLLDFGDIVVHVFQEEQRQYYNLEKLWSDAPLVNLTSWLGETA</sequence>
<comment type="subunit">
    <text evidence="2">Interacts with ribosomal protein uL14 (rplN).</text>
</comment>
<reference evidence="3 4" key="1">
    <citation type="submission" date="2022-03" db="EMBL/GenBank/DDBJ databases">
        <title>Draft genome sequence of Furfurilactobacillus curtus JCM 31185.</title>
        <authorList>
            <person name="Suzuki S."/>
            <person name="Endo A."/>
            <person name="Kajikawa A."/>
        </authorList>
    </citation>
    <scope>NUCLEOTIDE SEQUENCE [LARGE SCALE GENOMIC DNA]</scope>
    <source>
        <strain evidence="3 4">JCM 31185</strain>
    </source>
</reference>
<evidence type="ECO:0000256" key="1">
    <source>
        <dbReference type="ARBA" id="ARBA00010574"/>
    </source>
</evidence>
<dbReference type="InterPro" id="IPR004394">
    <property type="entry name" value="Iojap/RsfS/C7orf30"/>
</dbReference>
<organism evidence="3 4">
    <name type="scientific">Furfurilactobacillus curtus</name>
    <dbReference type="NCBI Taxonomy" id="1746200"/>
    <lineage>
        <taxon>Bacteria</taxon>
        <taxon>Bacillati</taxon>
        <taxon>Bacillota</taxon>
        <taxon>Bacilli</taxon>
        <taxon>Lactobacillales</taxon>
        <taxon>Lactobacillaceae</taxon>
        <taxon>Furfurilactobacillus</taxon>
    </lineage>
</organism>
<comment type="function">
    <text evidence="2">Functions as a ribosomal silencing factor. Interacts with ribosomal protein uL14 (rplN), blocking formation of intersubunit bridge B8. Prevents association of the 30S and 50S ribosomal subunits and the formation of functional ribosomes, thus repressing translation.</text>
</comment>
<comment type="similarity">
    <text evidence="1 2">Belongs to the Iojap/RsfS family.</text>
</comment>